<evidence type="ECO:0000259" key="1">
    <source>
        <dbReference type="Pfam" id="PF04016"/>
    </source>
</evidence>
<evidence type="ECO:0000259" key="2">
    <source>
        <dbReference type="Pfam" id="PF13938"/>
    </source>
</evidence>
<evidence type="ECO:0000313" key="4">
    <source>
        <dbReference type="Proteomes" id="UP000046155"/>
    </source>
</evidence>
<gene>
    <name evidence="3" type="ORF">SSCH_640007</name>
</gene>
<evidence type="ECO:0000313" key="3">
    <source>
        <dbReference type="EMBL" id="CEO89909.1"/>
    </source>
</evidence>
<feature type="domain" description="Putative heavy-metal chelation" evidence="1">
    <location>
        <begin position="103"/>
        <end position="241"/>
    </location>
</feature>
<dbReference type="EMBL" id="CDRZ01000263">
    <property type="protein sequence ID" value="CEO89909.1"/>
    <property type="molecule type" value="Genomic_DNA"/>
</dbReference>
<proteinExistence type="predicted"/>
<feature type="domain" description="DUF4213" evidence="2">
    <location>
        <begin position="6"/>
        <end position="90"/>
    </location>
</feature>
<dbReference type="InterPro" id="IPR007161">
    <property type="entry name" value="DUF364"/>
</dbReference>
<protein>
    <recommendedName>
        <fullName evidence="5">Heavy-metal chelation domain-containing protein</fullName>
    </recommendedName>
</protein>
<dbReference type="Pfam" id="PF13938">
    <property type="entry name" value="DUF4213"/>
    <property type="match status" value="1"/>
</dbReference>
<dbReference type="Proteomes" id="UP000046155">
    <property type="component" value="Unassembled WGS sequence"/>
</dbReference>
<organism evidence="3 4">
    <name type="scientific">Syntrophaceticus schinkii</name>
    <dbReference type="NCBI Taxonomy" id="499207"/>
    <lineage>
        <taxon>Bacteria</taxon>
        <taxon>Bacillati</taxon>
        <taxon>Bacillota</taxon>
        <taxon>Clostridia</taxon>
        <taxon>Thermoanaerobacterales</taxon>
        <taxon>Thermoanaerobacterales Family III. Incertae Sedis</taxon>
        <taxon>Syntrophaceticus</taxon>
    </lineage>
</organism>
<sequence length="246" mass="26559">MLQKIYESALPRLKGKKVRDVCIGIELLAVQLDDGEVGVAYVLKNEITCGCALLPDGGFEGMDAQEAASMMLKGKDPLSAALGIAICNAVADYDALPSKVADAADGIDARPDDVVGMVGNIKPVAKQLEQKVSRLIIFDRAASQGVYPEEQQEELLSQCDLVIITSSSLLNDTFSSVISYCHRAREIVLTGATTPLYPEAFKGTGVTVLAGSRWFPQYKDEIFNRISQGGCLRQIIQYGEKLAVRV</sequence>
<name>A0A0B7MH02_9FIRM</name>
<accession>A0A0B7MH02</accession>
<dbReference type="Gene3D" id="3.30.390.100">
    <property type="match status" value="1"/>
</dbReference>
<dbReference type="SUPFAM" id="SSF159713">
    <property type="entry name" value="Dhaf3308-like"/>
    <property type="match status" value="1"/>
</dbReference>
<evidence type="ECO:0008006" key="5">
    <source>
        <dbReference type="Google" id="ProtNLM"/>
    </source>
</evidence>
<dbReference type="AlphaFoldDB" id="A0A0B7MH02"/>
<dbReference type="InterPro" id="IPR025251">
    <property type="entry name" value="DUF4213"/>
</dbReference>
<dbReference type="OrthoDB" id="5387051at2"/>
<keyword evidence="4" id="KW-1185">Reference proteome</keyword>
<reference evidence="4" key="1">
    <citation type="submission" date="2015-01" db="EMBL/GenBank/DDBJ databases">
        <authorList>
            <person name="Manzoor Shahid"/>
            <person name="Zubair Saima"/>
        </authorList>
    </citation>
    <scope>NUCLEOTIDE SEQUENCE [LARGE SCALE GENOMIC DNA]</scope>
    <source>
        <strain evidence="4">Sp3</strain>
    </source>
</reference>
<dbReference type="Gene3D" id="3.40.50.11590">
    <property type="match status" value="1"/>
</dbReference>
<dbReference type="Pfam" id="PF04016">
    <property type="entry name" value="DUF364"/>
    <property type="match status" value="1"/>
</dbReference>
<dbReference type="RefSeq" id="WP_044665758.1">
    <property type="nucleotide sequence ID" value="NZ_CDRZ01000263.1"/>
</dbReference>